<dbReference type="SUPFAM" id="SSF53067">
    <property type="entry name" value="Actin-like ATPase domain"/>
    <property type="match status" value="1"/>
</dbReference>
<dbReference type="GO" id="GO:0006040">
    <property type="term" value="P:amino sugar metabolic process"/>
    <property type="evidence" value="ECO:0007669"/>
    <property type="project" value="InterPro"/>
</dbReference>
<name>A0A2K8KL32_9MOLU</name>
<keyword evidence="1" id="KW-0418">Kinase</keyword>
<accession>A0A2K8KL32</accession>
<gene>
    <name evidence="1" type="primary">anmK</name>
    <name evidence="1" type="ORF">SCLAR_v1c09330</name>
</gene>
<dbReference type="InterPro" id="IPR043129">
    <property type="entry name" value="ATPase_NBD"/>
</dbReference>
<dbReference type="Proteomes" id="UP000231179">
    <property type="component" value="Chromosome"/>
</dbReference>
<proteinExistence type="predicted"/>
<protein>
    <submittedName>
        <fullName evidence="1">Anhydro-N-acetylmuramic acid kinase</fullName>
    </submittedName>
</protein>
<dbReference type="PANTHER" id="PTHR30605:SF0">
    <property type="entry name" value="ANHYDRO-N-ACETYLMURAMIC ACID KINASE"/>
    <property type="match status" value="1"/>
</dbReference>
<dbReference type="AlphaFoldDB" id="A0A2K8KL32"/>
<keyword evidence="1" id="KW-0808">Transferase</keyword>
<evidence type="ECO:0000313" key="2">
    <source>
        <dbReference type="Proteomes" id="UP000231179"/>
    </source>
</evidence>
<sequence length="371" mass="41221">MSGTSLDGIDGLLCDVTFENNNFKIKELDFVNIEYPKKLKEKLLKNINVLTSRVDEICELNFELANLATELVTIILQKSKLSSQQIDYIAMHGQTMYHIPPNNQFNQTPSTLQIADPCVVSTKTKIKVVNNFRSADIANGGQGAPLVPIADHFLFRDKNKLRIMVNIGGISNFSVLDPNLSYCFGYDVGPGNVLIDLIANQYLQLEFDPGGQNAAKGTLDEKVFKKIIEHDFFQQAAPKSTGRELFNLEFINQYFDLKSQKVVDILNTCTQVTAAVIATEALKFYNTKFQCELIICGGGAYNAFLVKQIEERLNNKFIVKTLEEIGFNAKSKECVAFAILGYLSINDIKINIKKTTGGIGAVVLGSISKNY</sequence>
<dbReference type="Pfam" id="PF03702">
    <property type="entry name" value="AnmK"/>
    <property type="match status" value="1"/>
</dbReference>
<dbReference type="Gene3D" id="3.30.420.40">
    <property type="match status" value="2"/>
</dbReference>
<keyword evidence="2" id="KW-1185">Reference proteome</keyword>
<dbReference type="PANTHER" id="PTHR30605">
    <property type="entry name" value="ANHYDRO-N-ACETYLMURAMIC ACID KINASE"/>
    <property type="match status" value="1"/>
</dbReference>
<dbReference type="GO" id="GO:0009254">
    <property type="term" value="P:peptidoglycan turnover"/>
    <property type="evidence" value="ECO:0007669"/>
    <property type="project" value="InterPro"/>
</dbReference>
<dbReference type="InterPro" id="IPR005338">
    <property type="entry name" value="Anhydro_N_Ac-Mur_kinase"/>
</dbReference>
<dbReference type="GO" id="GO:0005524">
    <property type="term" value="F:ATP binding"/>
    <property type="evidence" value="ECO:0007669"/>
    <property type="project" value="InterPro"/>
</dbReference>
<organism evidence="1 2">
    <name type="scientific">Spiroplasma clarkii</name>
    <dbReference type="NCBI Taxonomy" id="2139"/>
    <lineage>
        <taxon>Bacteria</taxon>
        <taxon>Bacillati</taxon>
        <taxon>Mycoplasmatota</taxon>
        <taxon>Mollicutes</taxon>
        <taxon>Entomoplasmatales</taxon>
        <taxon>Spiroplasmataceae</taxon>
        <taxon>Spiroplasma</taxon>
    </lineage>
</organism>
<dbReference type="GO" id="GO:0016773">
    <property type="term" value="F:phosphotransferase activity, alcohol group as acceptor"/>
    <property type="evidence" value="ECO:0007669"/>
    <property type="project" value="InterPro"/>
</dbReference>
<dbReference type="EMBL" id="CP024870">
    <property type="protein sequence ID" value="ATX71239.1"/>
    <property type="molecule type" value="Genomic_DNA"/>
</dbReference>
<evidence type="ECO:0000313" key="1">
    <source>
        <dbReference type="EMBL" id="ATX71239.1"/>
    </source>
</evidence>
<reference evidence="1 2" key="1">
    <citation type="submission" date="2017-11" db="EMBL/GenBank/DDBJ databases">
        <title>Complete genome sequence of Spiroplasma clarkii CN-5 (DSM 19994).</title>
        <authorList>
            <person name="Tsai Y.-M."/>
            <person name="Chang A."/>
            <person name="Lo W.-S."/>
            <person name="Kuo C.-H."/>
        </authorList>
    </citation>
    <scope>NUCLEOTIDE SEQUENCE [LARGE SCALE GENOMIC DNA]</scope>
    <source>
        <strain evidence="1 2">CN-5</strain>
    </source>
</reference>
<dbReference type="GO" id="GO:0016301">
    <property type="term" value="F:kinase activity"/>
    <property type="evidence" value="ECO:0007669"/>
    <property type="project" value="UniProtKB-KW"/>
</dbReference>